<protein>
    <submittedName>
        <fullName evidence="2">Uncharacterized protein</fullName>
    </submittedName>
</protein>
<evidence type="ECO:0000313" key="2">
    <source>
        <dbReference type="EMBL" id="KAH7064845.1"/>
    </source>
</evidence>
<evidence type="ECO:0000313" key="3">
    <source>
        <dbReference type="Proteomes" id="UP000774617"/>
    </source>
</evidence>
<comment type="caution">
    <text evidence="2">The sequence shown here is derived from an EMBL/GenBank/DDBJ whole genome shotgun (WGS) entry which is preliminary data.</text>
</comment>
<dbReference type="InterPro" id="IPR003903">
    <property type="entry name" value="UIM_dom"/>
</dbReference>
<dbReference type="SMART" id="SM00726">
    <property type="entry name" value="UIM"/>
    <property type="match status" value="2"/>
</dbReference>
<dbReference type="EMBL" id="JAGTJR010000001">
    <property type="protein sequence ID" value="KAH7064845.1"/>
    <property type="molecule type" value="Genomic_DNA"/>
</dbReference>
<sequence length="268" mass="29592">MTITGRNNHIEELLGQEDSAYQTNIAPGQSQTTYAGVLPSDLGETIDYEITESPLHQALRQVSSRAGHTFLTQRHTTSNENTQVEEVLHSKRMTYLQMPPKWADGGAIQEKAHGASPPAGSQGRSTRCMANHLVAGCQASGGSDLDANYEDEVVKAPRRSKLDEKKKPNPGRCDQGEASFQRALKLSESEVRMRGRVDEELQMALQISRLEQDGSEDFYDLDHFGETSAMGTIRNAQSNAVARGLLPDWEMPEWDEPSSLEPPPPYVP</sequence>
<dbReference type="PROSITE" id="PS50330">
    <property type="entry name" value="UIM"/>
    <property type="match status" value="1"/>
</dbReference>
<reference evidence="2 3" key="1">
    <citation type="journal article" date="2021" name="Nat. Commun.">
        <title>Genetic determinants of endophytism in the Arabidopsis root mycobiome.</title>
        <authorList>
            <person name="Mesny F."/>
            <person name="Miyauchi S."/>
            <person name="Thiergart T."/>
            <person name="Pickel B."/>
            <person name="Atanasova L."/>
            <person name="Karlsson M."/>
            <person name="Huettel B."/>
            <person name="Barry K.W."/>
            <person name="Haridas S."/>
            <person name="Chen C."/>
            <person name="Bauer D."/>
            <person name="Andreopoulos W."/>
            <person name="Pangilinan J."/>
            <person name="LaButti K."/>
            <person name="Riley R."/>
            <person name="Lipzen A."/>
            <person name="Clum A."/>
            <person name="Drula E."/>
            <person name="Henrissat B."/>
            <person name="Kohler A."/>
            <person name="Grigoriev I.V."/>
            <person name="Martin F.M."/>
            <person name="Hacquard S."/>
        </authorList>
    </citation>
    <scope>NUCLEOTIDE SEQUENCE [LARGE SCALE GENOMIC DNA]</scope>
    <source>
        <strain evidence="2 3">MPI-SDFR-AT-0080</strain>
    </source>
</reference>
<name>A0ABQ8GUB4_9PEZI</name>
<dbReference type="Proteomes" id="UP000774617">
    <property type="component" value="Unassembled WGS sequence"/>
</dbReference>
<keyword evidence="3" id="KW-1185">Reference proteome</keyword>
<proteinExistence type="predicted"/>
<evidence type="ECO:0000256" key="1">
    <source>
        <dbReference type="SAM" id="MobiDB-lite"/>
    </source>
</evidence>
<organism evidence="2 3">
    <name type="scientific">Macrophomina phaseolina</name>
    <dbReference type="NCBI Taxonomy" id="35725"/>
    <lineage>
        <taxon>Eukaryota</taxon>
        <taxon>Fungi</taxon>
        <taxon>Dikarya</taxon>
        <taxon>Ascomycota</taxon>
        <taxon>Pezizomycotina</taxon>
        <taxon>Dothideomycetes</taxon>
        <taxon>Dothideomycetes incertae sedis</taxon>
        <taxon>Botryosphaeriales</taxon>
        <taxon>Botryosphaeriaceae</taxon>
        <taxon>Macrophomina</taxon>
    </lineage>
</organism>
<gene>
    <name evidence="2" type="ORF">B0J12DRAFT_722963</name>
</gene>
<feature type="region of interest" description="Disordered" evidence="1">
    <location>
        <begin position="156"/>
        <end position="178"/>
    </location>
</feature>
<feature type="compositionally biased region" description="Basic and acidic residues" evidence="1">
    <location>
        <begin position="156"/>
        <end position="167"/>
    </location>
</feature>
<accession>A0ABQ8GUB4</accession>